<name>A0A1D3CWG3_9EIME</name>
<organism evidence="2 3">
    <name type="scientific">Cyclospora cayetanensis</name>
    <dbReference type="NCBI Taxonomy" id="88456"/>
    <lineage>
        <taxon>Eukaryota</taxon>
        <taxon>Sar</taxon>
        <taxon>Alveolata</taxon>
        <taxon>Apicomplexa</taxon>
        <taxon>Conoidasida</taxon>
        <taxon>Coccidia</taxon>
        <taxon>Eucoccidiorida</taxon>
        <taxon>Eimeriorina</taxon>
        <taxon>Eimeriidae</taxon>
        <taxon>Cyclospora</taxon>
    </lineage>
</organism>
<dbReference type="AlphaFoldDB" id="A0A1D3CWG3"/>
<accession>A0A1D3CWG3</accession>
<evidence type="ECO:0000256" key="1">
    <source>
        <dbReference type="SAM" id="MobiDB-lite"/>
    </source>
</evidence>
<keyword evidence="3" id="KW-1185">Reference proteome</keyword>
<dbReference type="EMBL" id="JROU02001707">
    <property type="protein sequence ID" value="OEH75532.1"/>
    <property type="molecule type" value="Genomic_DNA"/>
</dbReference>
<dbReference type="InParanoid" id="A0A1D3CWG3"/>
<reference evidence="2 3" key="1">
    <citation type="journal article" date="2016" name="BMC Genomics">
        <title>Comparative genomics reveals Cyclospora cayetanensis possesses coccidia-like metabolism and invasion components but unique surface antigens.</title>
        <authorList>
            <person name="Liu S."/>
            <person name="Wang L."/>
            <person name="Zheng H."/>
            <person name="Xu Z."/>
            <person name="Roellig D.M."/>
            <person name="Li N."/>
            <person name="Frace M.A."/>
            <person name="Tang K."/>
            <person name="Arrowood M.J."/>
            <person name="Moss D.M."/>
            <person name="Zhang L."/>
            <person name="Feng Y."/>
            <person name="Xiao L."/>
        </authorList>
    </citation>
    <scope>NUCLEOTIDE SEQUENCE [LARGE SCALE GENOMIC DNA]</scope>
    <source>
        <strain evidence="2 3">CHN_HEN01</strain>
    </source>
</reference>
<feature type="compositionally biased region" description="Polar residues" evidence="1">
    <location>
        <begin position="301"/>
        <end position="315"/>
    </location>
</feature>
<feature type="region of interest" description="Disordered" evidence="1">
    <location>
        <begin position="175"/>
        <end position="194"/>
    </location>
</feature>
<protein>
    <submittedName>
        <fullName evidence="2">Uncharacterized protein</fullName>
    </submittedName>
</protein>
<dbReference type="VEuPathDB" id="ToxoDB:cyc_01017"/>
<evidence type="ECO:0000313" key="3">
    <source>
        <dbReference type="Proteomes" id="UP000095192"/>
    </source>
</evidence>
<dbReference type="Proteomes" id="UP000095192">
    <property type="component" value="Unassembled WGS sequence"/>
</dbReference>
<feature type="compositionally biased region" description="Polar residues" evidence="1">
    <location>
        <begin position="28"/>
        <end position="39"/>
    </location>
</feature>
<sequence length="543" mass="58620">MGYNKTQTKGVSSLDLHPLHPKDFESTMDISSTRSGSSYTTNKEVEHNILSACSGALSGQLMADRLSLPIPLWVGQGYQPPKKGTRFDEASVFSLPRAEETPLWKTPVNGPPELKTRGTVAPETRYLGSGKTKHESFSCGSEEDPAALAKCCDIQSIKFAGKIYCKQQERARNALGEQPNKAANGGARSKHADKTVDTTVAITVPEEEFSEVGGIGLKHPSAPAKHFKGGQYGSPKYADQWATGNSHHADKDVDADGEGVVTNGTNGFHAEVRLAPLQQHDNQWRKRREYKEESLLPGKGKQSSAPSGYVAQSNPKKARRDEMKGFFAVPRPIMRKGRLREDLQALRKALSPNHTTGAGMAPSGMSDRMPSIDIGSIMTDVDGSSVSSEHRKDNIEHGKGVATFPAACDSGATAAQAPAKFCPAVSSESQDPAGPSLQDSLQMIYSRALDIIKGASRCAALEQHPPAQNMLTAAERRQRAIQKMIKLQGCNQEEANAAFACAEGKPHVWFTASLHVHDAAGKAKPWVHFLDEALLFIANSVME</sequence>
<evidence type="ECO:0000313" key="2">
    <source>
        <dbReference type="EMBL" id="OEH75532.1"/>
    </source>
</evidence>
<comment type="caution">
    <text evidence="2">The sequence shown here is derived from an EMBL/GenBank/DDBJ whole genome shotgun (WGS) entry which is preliminary data.</text>
</comment>
<gene>
    <name evidence="2" type="ORF">cyc_01017</name>
</gene>
<feature type="region of interest" description="Disordered" evidence="1">
    <location>
        <begin position="1"/>
        <end position="39"/>
    </location>
</feature>
<proteinExistence type="predicted"/>
<feature type="region of interest" description="Disordered" evidence="1">
    <location>
        <begin position="292"/>
        <end position="322"/>
    </location>
</feature>
<feature type="compositionally biased region" description="Polar residues" evidence="1">
    <location>
        <begin position="1"/>
        <end position="11"/>
    </location>
</feature>